<dbReference type="InterPro" id="IPR035097">
    <property type="entry name" value="M29_N-terminal"/>
</dbReference>
<dbReference type="SUPFAM" id="SSF144052">
    <property type="entry name" value="Thermophilic metalloprotease-like"/>
    <property type="match status" value="1"/>
</dbReference>
<accession>A0A482YDR8</accession>
<comment type="cofactor">
    <cofactor evidence="3">
        <name>Zn(2+)</name>
        <dbReference type="ChEBI" id="CHEBI:29105"/>
    </cofactor>
</comment>
<keyword evidence="8" id="KW-0378">Hydrolase</keyword>
<organism evidence="10 11">
    <name type="scientific">Natrinema hispanicum</name>
    <dbReference type="NCBI Taxonomy" id="392421"/>
    <lineage>
        <taxon>Archaea</taxon>
        <taxon>Methanobacteriati</taxon>
        <taxon>Methanobacteriota</taxon>
        <taxon>Stenosarchaea group</taxon>
        <taxon>Halobacteria</taxon>
        <taxon>Halobacteriales</taxon>
        <taxon>Natrialbaceae</taxon>
        <taxon>Natrinema</taxon>
    </lineage>
</organism>
<dbReference type="Gene3D" id="3.40.1830.10">
    <property type="entry name" value="Thermophilic metalloprotease (M29)"/>
    <property type="match status" value="1"/>
</dbReference>
<dbReference type="PANTHER" id="PTHR34448">
    <property type="entry name" value="AMINOPEPTIDASE"/>
    <property type="match status" value="1"/>
</dbReference>
<evidence type="ECO:0000256" key="5">
    <source>
        <dbReference type="ARBA" id="ARBA00022438"/>
    </source>
</evidence>
<evidence type="ECO:0000256" key="7">
    <source>
        <dbReference type="ARBA" id="ARBA00022723"/>
    </source>
</evidence>
<keyword evidence="6" id="KW-0645">Protease</keyword>
<evidence type="ECO:0000256" key="6">
    <source>
        <dbReference type="ARBA" id="ARBA00022670"/>
    </source>
</evidence>
<sequence>MDERVREHAAVLVGWSARVEAGDNVVLSVGPDAHELAVAVAEELGSRGANLLATYSSGEITRAYLRAHDGDFDMNPAHELALLESADVYLSLGGGRNTSATADVPGEQRQAYNSTRREIREARLDTRWVSTVHPTRSLAQQANMAYEEYQDFAYDAILRDWESLAEEMAQLKTLLDDGNEVRLVSEGTDLTMRIDDRTAVNSAASVAYDSHNLPSGEVFTAPAGTEGTVTFDVPMTLRGESVRNVRLEFDAGEVVDYDADQGADVIGDILETDEGARRLGELGIGMNRGIDRYTDNILFDEKMGDTVHLALGRAYDACLPNGESGNDSAVHVDLITDVSEASRLEIDGTVVQRNGTFRFESGFDG</sequence>
<dbReference type="PANTHER" id="PTHR34448:SF1">
    <property type="entry name" value="BLL6088 PROTEIN"/>
    <property type="match status" value="1"/>
</dbReference>
<dbReference type="InterPro" id="IPR052170">
    <property type="entry name" value="M29_Exopeptidase"/>
</dbReference>
<keyword evidence="7" id="KW-0479">Metal-binding</keyword>
<dbReference type="Proteomes" id="UP000291097">
    <property type="component" value="Unassembled WGS sequence"/>
</dbReference>
<reference evidence="10 11" key="1">
    <citation type="submission" date="2019-02" db="EMBL/GenBank/DDBJ databases">
        <title>Genomic Encyclopedia of Archaeal and Bacterial Type Strains, Phase II (KMG-II): from individual species to whole genera.</title>
        <authorList>
            <person name="Goeker M."/>
        </authorList>
    </citation>
    <scope>NUCLEOTIDE SEQUENCE [LARGE SCALE GENOMIC DNA]</scope>
    <source>
        <strain evidence="10 11">DSM 18328</strain>
    </source>
</reference>
<dbReference type="Pfam" id="PF02073">
    <property type="entry name" value="Peptidase_M29"/>
    <property type="match status" value="1"/>
</dbReference>
<dbReference type="RefSeq" id="WP_130499676.1">
    <property type="nucleotide sequence ID" value="NZ_SHMP01000003.1"/>
</dbReference>
<dbReference type="InterPro" id="IPR000787">
    <property type="entry name" value="Peptidase_M29"/>
</dbReference>
<dbReference type="GO" id="GO:0046872">
    <property type="term" value="F:metal ion binding"/>
    <property type="evidence" value="ECO:0007669"/>
    <property type="project" value="UniProtKB-KW"/>
</dbReference>
<protein>
    <submittedName>
        <fullName evidence="10">Aminopeptidase</fullName>
    </submittedName>
</protein>
<comment type="cofactor">
    <cofactor evidence="1">
        <name>Co(2+)</name>
        <dbReference type="ChEBI" id="CHEBI:48828"/>
    </cofactor>
</comment>
<evidence type="ECO:0000256" key="9">
    <source>
        <dbReference type="ARBA" id="ARBA00023049"/>
    </source>
</evidence>
<dbReference type="OrthoDB" id="145069at2157"/>
<dbReference type="AlphaFoldDB" id="A0A482YDR8"/>
<evidence type="ECO:0000313" key="11">
    <source>
        <dbReference type="Proteomes" id="UP000291097"/>
    </source>
</evidence>
<gene>
    <name evidence="10" type="ORF">BDK88_1337</name>
</gene>
<keyword evidence="5 10" id="KW-0031">Aminopeptidase</keyword>
<comment type="cofactor">
    <cofactor evidence="2">
        <name>Mg(2+)</name>
        <dbReference type="ChEBI" id="CHEBI:18420"/>
    </cofactor>
</comment>
<dbReference type="GO" id="GO:0006508">
    <property type="term" value="P:proteolysis"/>
    <property type="evidence" value="ECO:0007669"/>
    <property type="project" value="UniProtKB-KW"/>
</dbReference>
<proteinExistence type="inferred from homology"/>
<evidence type="ECO:0000256" key="4">
    <source>
        <dbReference type="ARBA" id="ARBA00008236"/>
    </source>
</evidence>
<comment type="caution">
    <text evidence="10">The sequence shown here is derived from an EMBL/GenBank/DDBJ whole genome shotgun (WGS) entry which is preliminary data.</text>
</comment>
<evidence type="ECO:0000313" key="10">
    <source>
        <dbReference type="EMBL" id="RZV12427.1"/>
    </source>
</evidence>
<name>A0A482YDR8_9EURY</name>
<dbReference type="GO" id="GO:0004177">
    <property type="term" value="F:aminopeptidase activity"/>
    <property type="evidence" value="ECO:0007669"/>
    <property type="project" value="UniProtKB-KW"/>
</dbReference>
<evidence type="ECO:0000256" key="1">
    <source>
        <dbReference type="ARBA" id="ARBA00001941"/>
    </source>
</evidence>
<dbReference type="GO" id="GO:0008237">
    <property type="term" value="F:metallopeptidase activity"/>
    <property type="evidence" value="ECO:0007669"/>
    <property type="project" value="UniProtKB-KW"/>
</dbReference>
<evidence type="ECO:0000256" key="3">
    <source>
        <dbReference type="ARBA" id="ARBA00001947"/>
    </source>
</evidence>
<evidence type="ECO:0000256" key="2">
    <source>
        <dbReference type="ARBA" id="ARBA00001946"/>
    </source>
</evidence>
<evidence type="ECO:0000256" key="8">
    <source>
        <dbReference type="ARBA" id="ARBA00022801"/>
    </source>
</evidence>
<dbReference type="EMBL" id="SHMP01000003">
    <property type="protein sequence ID" value="RZV12427.1"/>
    <property type="molecule type" value="Genomic_DNA"/>
</dbReference>
<keyword evidence="9" id="KW-0482">Metalloprotease</keyword>
<comment type="similarity">
    <text evidence="4">Belongs to the peptidase M29 family.</text>
</comment>